<feature type="domain" description="Fe2OG dioxygenase" evidence="2">
    <location>
        <begin position="160"/>
        <end position="251"/>
    </location>
</feature>
<dbReference type="EnsemblProtists" id="EOD04423">
    <property type="protein sequence ID" value="EOD04423"/>
    <property type="gene ID" value="EMIHUDRAFT_107792"/>
</dbReference>
<dbReference type="Gene3D" id="2.60.120.620">
    <property type="entry name" value="q2cbj1_9rhob like domain"/>
    <property type="match status" value="1"/>
</dbReference>
<protein>
    <recommendedName>
        <fullName evidence="2">Fe2OG dioxygenase domain-containing protein</fullName>
    </recommendedName>
</protein>
<evidence type="ECO:0000313" key="3">
    <source>
        <dbReference type="EnsemblProtists" id="EOD04423"/>
    </source>
</evidence>
<dbReference type="AlphaFoldDB" id="A0A0D3HZI8"/>
<evidence type="ECO:0000259" key="2">
    <source>
        <dbReference type="PROSITE" id="PS51471"/>
    </source>
</evidence>
<comment type="similarity">
    <text evidence="1">Belongs to the iron/ascorbate-dependent oxidoreductase family.</text>
</comment>
<keyword evidence="1" id="KW-0560">Oxidoreductase</keyword>
<keyword evidence="4" id="KW-1185">Reference proteome</keyword>
<dbReference type="GO" id="GO:0016491">
    <property type="term" value="F:oxidoreductase activity"/>
    <property type="evidence" value="ECO:0007669"/>
    <property type="project" value="UniProtKB-KW"/>
</dbReference>
<evidence type="ECO:0000313" key="4">
    <source>
        <dbReference type="Proteomes" id="UP000013827"/>
    </source>
</evidence>
<dbReference type="GeneID" id="17250482"/>
<dbReference type="SUPFAM" id="SSF51197">
    <property type="entry name" value="Clavaminate synthase-like"/>
    <property type="match status" value="1"/>
</dbReference>
<organism evidence="3 4">
    <name type="scientific">Emiliania huxleyi (strain CCMP1516)</name>
    <dbReference type="NCBI Taxonomy" id="280463"/>
    <lineage>
        <taxon>Eukaryota</taxon>
        <taxon>Haptista</taxon>
        <taxon>Haptophyta</taxon>
        <taxon>Prymnesiophyceae</taxon>
        <taxon>Isochrysidales</taxon>
        <taxon>Noelaerhabdaceae</taxon>
        <taxon>Emiliania</taxon>
    </lineage>
</organism>
<name>A0A0D3HZI8_EMIH1</name>
<dbReference type="InterPro" id="IPR005123">
    <property type="entry name" value="Oxoglu/Fe-dep_dioxygenase_dom"/>
</dbReference>
<dbReference type="GO" id="GO:0046872">
    <property type="term" value="F:metal ion binding"/>
    <property type="evidence" value="ECO:0007669"/>
    <property type="project" value="UniProtKB-KW"/>
</dbReference>
<sequence length="431" mass="46488">MTCPLLRPASLRAVRGPLHLARSPGLAAVRLQLEAADGLRRRRSYCSAALHALDWQPLDSGGASWTRVPKLWQKMGEGAVLLRAHGIVPPEVREAVWALIPRLSFDRDADSVDGAPTFELRWAREGRFTHDGLAALLAETVEERLLPLLRRSPLCDQGGGSELALVRYYEDGRRRVHPAHFDADALVTAVFEVSPPDGFEGGFYVQPGAHVSSRLPVRLEAGEVIAHSFDLQHGVEVSSGTRCSLILWFADSAAACKDKSRPWYERAAANGKRSPLQSSVDALYNLAKSRRVDDPRGSLRGMREAAEAGHFMAQNDLVLFALGMNYLHGTLSAAKDADLAAEWLGGAAEMGHPAAQAQLGLLLLSGADGGGGEGASGAELWLRRAHEQGSFDAATALAGRYLRGGRVGELGGLVVGRLRRAGHVSSKWSWR</sequence>
<dbReference type="SUPFAM" id="SSF81901">
    <property type="entry name" value="HCP-like"/>
    <property type="match status" value="1"/>
</dbReference>
<dbReference type="HOGENOM" id="CLU_636862_0_0_1"/>
<proteinExistence type="inferred from homology"/>
<reference evidence="4" key="1">
    <citation type="journal article" date="2013" name="Nature">
        <title>Pan genome of the phytoplankton Emiliania underpins its global distribution.</title>
        <authorList>
            <person name="Read B.A."/>
            <person name="Kegel J."/>
            <person name="Klute M.J."/>
            <person name="Kuo A."/>
            <person name="Lefebvre S.C."/>
            <person name="Maumus F."/>
            <person name="Mayer C."/>
            <person name="Miller J."/>
            <person name="Monier A."/>
            <person name="Salamov A."/>
            <person name="Young J."/>
            <person name="Aguilar M."/>
            <person name="Claverie J.M."/>
            <person name="Frickenhaus S."/>
            <person name="Gonzalez K."/>
            <person name="Herman E.K."/>
            <person name="Lin Y.C."/>
            <person name="Napier J."/>
            <person name="Ogata H."/>
            <person name="Sarno A.F."/>
            <person name="Shmutz J."/>
            <person name="Schroeder D."/>
            <person name="de Vargas C."/>
            <person name="Verret F."/>
            <person name="von Dassow P."/>
            <person name="Valentin K."/>
            <person name="Van de Peer Y."/>
            <person name="Wheeler G."/>
            <person name="Dacks J.B."/>
            <person name="Delwiche C.F."/>
            <person name="Dyhrman S.T."/>
            <person name="Glockner G."/>
            <person name="John U."/>
            <person name="Richards T."/>
            <person name="Worden A.Z."/>
            <person name="Zhang X."/>
            <person name="Grigoriev I.V."/>
            <person name="Allen A.E."/>
            <person name="Bidle K."/>
            <person name="Borodovsky M."/>
            <person name="Bowler C."/>
            <person name="Brownlee C."/>
            <person name="Cock J.M."/>
            <person name="Elias M."/>
            <person name="Gladyshev V.N."/>
            <person name="Groth M."/>
            <person name="Guda C."/>
            <person name="Hadaegh A."/>
            <person name="Iglesias-Rodriguez M.D."/>
            <person name="Jenkins J."/>
            <person name="Jones B.M."/>
            <person name="Lawson T."/>
            <person name="Leese F."/>
            <person name="Lindquist E."/>
            <person name="Lobanov A."/>
            <person name="Lomsadze A."/>
            <person name="Malik S.B."/>
            <person name="Marsh M.E."/>
            <person name="Mackinder L."/>
            <person name="Mock T."/>
            <person name="Mueller-Roeber B."/>
            <person name="Pagarete A."/>
            <person name="Parker M."/>
            <person name="Probert I."/>
            <person name="Quesneville H."/>
            <person name="Raines C."/>
            <person name="Rensing S.A."/>
            <person name="Riano-Pachon D.M."/>
            <person name="Richier S."/>
            <person name="Rokitta S."/>
            <person name="Shiraiwa Y."/>
            <person name="Soanes D.M."/>
            <person name="van der Giezen M."/>
            <person name="Wahlund T.M."/>
            <person name="Williams B."/>
            <person name="Wilson W."/>
            <person name="Wolfe G."/>
            <person name="Wurch L.L."/>
        </authorList>
    </citation>
    <scope>NUCLEOTIDE SEQUENCE</scope>
</reference>
<dbReference type="Gene3D" id="1.25.40.10">
    <property type="entry name" value="Tetratricopeptide repeat domain"/>
    <property type="match status" value="1"/>
</dbReference>
<dbReference type="Proteomes" id="UP000013827">
    <property type="component" value="Unassembled WGS sequence"/>
</dbReference>
<accession>A0A0D3HZI8</accession>
<dbReference type="KEGG" id="ehx:EMIHUDRAFT_107792"/>
<dbReference type="RefSeq" id="XP_005756852.1">
    <property type="nucleotide sequence ID" value="XM_005756795.1"/>
</dbReference>
<dbReference type="PROSITE" id="PS51471">
    <property type="entry name" value="FE2OG_OXY"/>
    <property type="match status" value="1"/>
</dbReference>
<evidence type="ECO:0000256" key="1">
    <source>
        <dbReference type="RuleBase" id="RU003682"/>
    </source>
</evidence>
<keyword evidence="1" id="KW-0408">Iron</keyword>
<dbReference type="eggNOG" id="ENOG502SAUI">
    <property type="taxonomic scope" value="Eukaryota"/>
</dbReference>
<keyword evidence="1" id="KW-0479">Metal-binding</keyword>
<dbReference type="PaxDb" id="2903-EOD04423"/>
<reference evidence="3" key="2">
    <citation type="submission" date="2024-10" db="UniProtKB">
        <authorList>
            <consortium name="EnsemblProtists"/>
        </authorList>
    </citation>
    <scope>IDENTIFICATION</scope>
</reference>
<dbReference type="InterPro" id="IPR011990">
    <property type="entry name" value="TPR-like_helical_dom_sf"/>
</dbReference>